<dbReference type="Proteomes" id="UP001153365">
    <property type="component" value="Unassembled WGS sequence"/>
</dbReference>
<keyword evidence="2" id="KW-1185">Reference proteome</keyword>
<comment type="caution">
    <text evidence="1">The sequence shown here is derived from an EMBL/GenBank/DDBJ whole genome shotgun (WGS) entry which is preliminary data.</text>
</comment>
<proteinExistence type="predicted"/>
<name>A0AAV0B8A3_PHAPC</name>
<protein>
    <submittedName>
        <fullName evidence="1">Uncharacterized protein</fullName>
    </submittedName>
</protein>
<reference evidence="1" key="1">
    <citation type="submission" date="2022-06" db="EMBL/GenBank/DDBJ databases">
        <authorList>
            <consortium name="SYNGENTA / RWTH Aachen University"/>
        </authorList>
    </citation>
    <scope>NUCLEOTIDE SEQUENCE</scope>
</reference>
<feature type="non-terminal residue" evidence="1">
    <location>
        <position position="1"/>
    </location>
</feature>
<dbReference type="AlphaFoldDB" id="A0AAV0B8A3"/>
<dbReference type="EMBL" id="CALTRL010004011">
    <property type="protein sequence ID" value="CAH7682320.1"/>
    <property type="molecule type" value="Genomic_DNA"/>
</dbReference>
<accession>A0AAV0B8A3</accession>
<gene>
    <name evidence="1" type="ORF">PPACK8108_LOCUS15173</name>
</gene>
<sequence>NYVTSHSSMEDAHFILKALEPKAWKCVLGIFLHMILKHNISYSLWPRSINKFLERALDSLQIEVPELNVLLNEFTRDVFQESFSAITNNNYSQVFFNRFFYLVFLFHILKSDIKCVSQGIAKREAQKVRDFEKVFELFISKIGLIRETGHLEIFFSLL</sequence>
<evidence type="ECO:0000313" key="2">
    <source>
        <dbReference type="Proteomes" id="UP001153365"/>
    </source>
</evidence>
<evidence type="ECO:0000313" key="1">
    <source>
        <dbReference type="EMBL" id="CAH7682320.1"/>
    </source>
</evidence>
<organism evidence="1 2">
    <name type="scientific">Phakopsora pachyrhizi</name>
    <name type="common">Asian soybean rust disease fungus</name>
    <dbReference type="NCBI Taxonomy" id="170000"/>
    <lineage>
        <taxon>Eukaryota</taxon>
        <taxon>Fungi</taxon>
        <taxon>Dikarya</taxon>
        <taxon>Basidiomycota</taxon>
        <taxon>Pucciniomycotina</taxon>
        <taxon>Pucciniomycetes</taxon>
        <taxon>Pucciniales</taxon>
        <taxon>Phakopsoraceae</taxon>
        <taxon>Phakopsora</taxon>
    </lineage>
</organism>